<feature type="compositionally biased region" description="Basic and acidic residues" evidence="1">
    <location>
        <begin position="254"/>
        <end position="269"/>
    </location>
</feature>
<dbReference type="EMBL" id="JASGXD010000002">
    <property type="protein sequence ID" value="KAK6008020.1"/>
    <property type="molecule type" value="Genomic_DNA"/>
</dbReference>
<protein>
    <submittedName>
        <fullName evidence="2">Uncharacterized protein</fullName>
    </submittedName>
</protein>
<feature type="compositionally biased region" description="Polar residues" evidence="1">
    <location>
        <begin position="76"/>
        <end position="85"/>
    </location>
</feature>
<proteinExistence type="predicted"/>
<dbReference type="Proteomes" id="UP001341245">
    <property type="component" value="Unassembled WGS sequence"/>
</dbReference>
<comment type="caution">
    <text evidence="2">The sequence shown here is derived from an EMBL/GenBank/DDBJ whole genome shotgun (WGS) entry which is preliminary data.</text>
</comment>
<feature type="compositionally biased region" description="Polar residues" evidence="1">
    <location>
        <begin position="348"/>
        <end position="362"/>
    </location>
</feature>
<feature type="compositionally biased region" description="Basic residues" evidence="1">
    <location>
        <begin position="132"/>
        <end position="161"/>
    </location>
</feature>
<feature type="region of interest" description="Disordered" evidence="1">
    <location>
        <begin position="124"/>
        <end position="161"/>
    </location>
</feature>
<evidence type="ECO:0000313" key="3">
    <source>
        <dbReference type="Proteomes" id="UP001341245"/>
    </source>
</evidence>
<feature type="region of interest" description="Disordered" evidence="1">
    <location>
        <begin position="245"/>
        <end position="278"/>
    </location>
</feature>
<feature type="region of interest" description="Disordered" evidence="1">
    <location>
        <begin position="298"/>
        <end position="362"/>
    </location>
</feature>
<keyword evidence="3" id="KW-1185">Reference proteome</keyword>
<feature type="compositionally biased region" description="Polar residues" evidence="1">
    <location>
        <begin position="1"/>
        <end position="31"/>
    </location>
</feature>
<accession>A0ABR0TVV6</accession>
<feature type="compositionally biased region" description="Low complexity" evidence="1">
    <location>
        <begin position="51"/>
        <end position="67"/>
    </location>
</feature>
<evidence type="ECO:0000313" key="2">
    <source>
        <dbReference type="EMBL" id="KAK6008020.1"/>
    </source>
</evidence>
<reference evidence="2 3" key="1">
    <citation type="submission" date="2023-11" db="EMBL/GenBank/DDBJ databases">
        <title>Draft genome sequence and annotation of the polyextremotolerant black yeast-like fungus Aureobasidium pullulans NRRL 62042.</title>
        <authorList>
            <person name="Dielentheis-Frenken M.R.E."/>
            <person name="Wibberg D."/>
            <person name="Blank L.M."/>
            <person name="Tiso T."/>
        </authorList>
    </citation>
    <scope>NUCLEOTIDE SEQUENCE [LARGE SCALE GENOMIC DNA]</scope>
    <source>
        <strain evidence="2 3">NRRL 62042</strain>
    </source>
</reference>
<sequence length="362" mass="40308">MFLSSSRKNNLTTYSKKAQRLQRSTLPSPTSYDRKSRRRRITLTSPVPTESLPASPDSLLLSSSAQSDHGDIEVQQVDTEPTRPSIQRRPGLPSLDYDPTALAVSPECIASPISSSWHDSISDDGLVPIGRGSHHTPKKSKPQPLSKLRKSLNTRPKKSKLVTKRPASVLSLETLRDIKRGADGFDEMHFVLLAVPSQGSMKRKLRSRTAALDLLKGPHPPVKFDDLNWLKVPYQHSLIREQEQPLQAVEATENESKRISEITRPKPEASRSPLMPLGRPPKKEVLLYAQLSSVSAPIMRRSSYDEESEDSYVNGFEDEEDEECEEVSGHRTSDAEREEGTARGALSPSKSWVSETVTSTRP</sequence>
<organism evidence="2 3">
    <name type="scientific">Aureobasidium pullulans</name>
    <name type="common">Black yeast</name>
    <name type="synonym">Pullularia pullulans</name>
    <dbReference type="NCBI Taxonomy" id="5580"/>
    <lineage>
        <taxon>Eukaryota</taxon>
        <taxon>Fungi</taxon>
        <taxon>Dikarya</taxon>
        <taxon>Ascomycota</taxon>
        <taxon>Pezizomycotina</taxon>
        <taxon>Dothideomycetes</taxon>
        <taxon>Dothideomycetidae</taxon>
        <taxon>Dothideales</taxon>
        <taxon>Saccotheciaceae</taxon>
        <taxon>Aureobasidium</taxon>
    </lineage>
</organism>
<feature type="compositionally biased region" description="Basic and acidic residues" evidence="1">
    <location>
        <begin position="327"/>
        <end position="341"/>
    </location>
</feature>
<gene>
    <name evidence="2" type="ORF">QM012_004834</name>
</gene>
<feature type="compositionally biased region" description="Acidic residues" evidence="1">
    <location>
        <begin position="305"/>
        <end position="326"/>
    </location>
</feature>
<feature type="region of interest" description="Disordered" evidence="1">
    <location>
        <begin position="1"/>
        <end position="98"/>
    </location>
</feature>
<name>A0ABR0TVV6_AURPU</name>
<evidence type="ECO:0000256" key="1">
    <source>
        <dbReference type="SAM" id="MobiDB-lite"/>
    </source>
</evidence>